<comment type="pathway">
    <text evidence="1">Carbohydrate acid metabolism.</text>
</comment>
<dbReference type="CDD" id="cd02021">
    <property type="entry name" value="GntK"/>
    <property type="match status" value="1"/>
</dbReference>
<evidence type="ECO:0000256" key="4">
    <source>
        <dbReference type="ARBA" id="ARBA00022679"/>
    </source>
</evidence>
<protein>
    <recommendedName>
        <fullName evidence="3 9">Gluconokinase</fullName>
        <ecNumber evidence="3 9">2.7.1.12</ecNumber>
    </recommendedName>
</protein>
<dbReference type="Proteomes" id="UP000648801">
    <property type="component" value="Unassembled WGS sequence"/>
</dbReference>
<reference evidence="10" key="1">
    <citation type="journal article" date="2014" name="Int. J. Syst. Evol. Microbiol.">
        <title>Complete genome sequence of Corynebacterium casei LMG S-19264T (=DSM 44701T), isolated from a smear-ripened cheese.</title>
        <authorList>
            <consortium name="US DOE Joint Genome Institute (JGI-PGF)"/>
            <person name="Walter F."/>
            <person name="Albersmeier A."/>
            <person name="Kalinowski J."/>
            <person name="Ruckert C."/>
        </authorList>
    </citation>
    <scope>NUCLEOTIDE SEQUENCE</scope>
    <source>
        <strain evidence="10">CGMCC 1.15447</strain>
    </source>
</reference>
<organism evidence="10 11">
    <name type="scientific">Edaphobacter acidisoli</name>
    <dbReference type="NCBI Taxonomy" id="2040573"/>
    <lineage>
        <taxon>Bacteria</taxon>
        <taxon>Pseudomonadati</taxon>
        <taxon>Acidobacteriota</taxon>
        <taxon>Terriglobia</taxon>
        <taxon>Terriglobales</taxon>
        <taxon>Acidobacteriaceae</taxon>
        <taxon>Edaphobacter</taxon>
    </lineage>
</organism>
<dbReference type="NCBIfam" id="TIGR01313">
    <property type="entry name" value="therm_gnt_kin"/>
    <property type="match status" value="1"/>
</dbReference>
<dbReference type="PANTHER" id="PTHR43442">
    <property type="entry name" value="GLUCONOKINASE-RELATED"/>
    <property type="match status" value="1"/>
</dbReference>
<dbReference type="InterPro" id="IPR006001">
    <property type="entry name" value="Therm_gnt_kin"/>
</dbReference>
<dbReference type="GO" id="GO:0005975">
    <property type="term" value="P:carbohydrate metabolic process"/>
    <property type="evidence" value="ECO:0007669"/>
    <property type="project" value="InterPro"/>
</dbReference>
<evidence type="ECO:0000256" key="2">
    <source>
        <dbReference type="ARBA" id="ARBA00008420"/>
    </source>
</evidence>
<keyword evidence="11" id="KW-1185">Reference proteome</keyword>
<comment type="catalytic activity">
    <reaction evidence="8 9">
        <text>D-gluconate + ATP = 6-phospho-D-gluconate + ADP + H(+)</text>
        <dbReference type="Rhea" id="RHEA:19433"/>
        <dbReference type="ChEBI" id="CHEBI:15378"/>
        <dbReference type="ChEBI" id="CHEBI:18391"/>
        <dbReference type="ChEBI" id="CHEBI:30616"/>
        <dbReference type="ChEBI" id="CHEBI:58759"/>
        <dbReference type="ChEBI" id="CHEBI:456216"/>
        <dbReference type="EC" id="2.7.1.12"/>
    </reaction>
</comment>
<proteinExistence type="inferred from homology"/>
<reference evidence="10" key="2">
    <citation type="submission" date="2020-09" db="EMBL/GenBank/DDBJ databases">
        <authorList>
            <person name="Sun Q."/>
            <person name="Zhou Y."/>
        </authorList>
    </citation>
    <scope>NUCLEOTIDE SEQUENCE</scope>
    <source>
        <strain evidence="10">CGMCC 1.15447</strain>
    </source>
</reference>
<dbReference type="Gene3D" id="3.40.50.300">
    <property type="entry name" value="P-loop containing nucleotide triphosphate hydrolases"/>
    <property type="match status" value="1"/>
</dbReference>
<evidence type="ECO:0000313" key="11">
    <source>
        <dbReference type="Proteomes" id="UP000648801"/>
    </source>
</evidence>
<dbReference type="AlphaFoldDB" id="A0A916RPA4"/>
<accession>A0A916RPA4</accession>
<dbReference type="InterPro" id="IPR031322">
    <property type="entry name" value="Shikimate/glucono_kinase"/>
</dbReference>
<evidence type="ECO:0000256" key="3">
    <source>
        <dbReference type="ARBA" id="ARBA00012054"/>
    </source>
</evidence>
<dbReference type="GO" id="GO:0046316">
    <property type="term" value="F:gluconokinase activity"/>
    <property type="evidence" value="ECO:0007669"/>
    <property type="project" value="UniProtKB-EC"/>
</dbReference>
<evidence type="ECO:0000256" key="9">
    <source>
        <dbReference type="RuleBase" id="RU363066"/>
    </source>
</evidence>
<comment type="caution">
    <text evidence="10">The sequence shown here is derived from an EMBL/GenBank/DDBJ whole genome shotgun (WGS) entry which is preliminary data.</text>
</comment>
<evidence type="ECO:0000256" key="7">
    <source>
        <dbReference type="ARBA" id="ARBA00022840"/>
    </source>
</evidence>
<dbReference type="SUPFAM" id="SSF52540">
    <property type="entry name" value="P-loop containing nucleoside triphosphate hydrolases"/>
    <property type="match status" value="1"/>
</dbReference>
<dbReference type="EC" id="2.7.1.12" evidence="3 9"/>
<evidence type="ECO:0000256" key="6">
    <source>
        <dbReference type="ARBA" id="ARBA00022777"/>
    </source>
</evidence>
<keyword evidence="4 9" id="KW-0808">Transferase</keyword>
<dbReference type="EMBL" id="BMJB01000001">
    <property type="protein sequence ID" value="GGA63651.1"/>
    <property type="molecule type" value="Genomic_DNA"/>
</dbReference>
<gene>
    <name evidence="10" type="ORF">GCM10011507_14060</name>
</gene>
<dbReference type="PANTHER" id="PTHR43442:SF3">
    <property type="entry name" value="GLUCONOKINASE-RELATED"/>
    <property type="match status" value="1"/>
</dbReference>
<dbReference type="GO" id="GO:0005524">
    <property type="term" value="F:ATP binding"/>
    <property type="evidence" value="ECO:0007669"/>
    <property type="project" value="UniProtKB-KW"/>
</dbReference>
<dbReference type="Pfam" id="PF01202">
    <property type="entry name" value="SKI"/>
    <property type="match status" value="1"/>
</dbReference>
<dbReference type="GO" id="GO:0005737">
    <property type="term" value="C:cytoplasm"/>
    <property type="evidence" value="ECO:0007669"/>
    <property type="project" value="TreeGrafter"/>
</dbReference>
<dbReference type="InterPro" id="IPR027417">
    <property type="entry name" value="P-loop_NTPase"/>
</dbReference>
<keyword evidence="6 9" id="KW-0418">Kinase</keyword>
<evidence type="ECO:0000313" key="10">
    <source>
        <dbReference type="EMBL" id="GGA63651.1"/>
    </source>
</evidence>
<evidence type="ECO:0000256" key="1">
    <source>
        <dbReference type="ARBA" id="ARBA00004761"/>
    </source>
</evidence>
<comment type="similarity">
    <text evidence="2 9">Belongs to the gluconokinase GntK/GntV family.</text>
</comment>
<keyword evidence="5 9" id="KW-0547">Nucleotide-binding</keyword>
<name>A0A916RPA4_9BACT</name>
<sequence length="173" mass="19095">MIAVLMGVSGCGKTTIGRLIANRAGWMFADADDYFPPSHKQKMAGGTALTDEERAPWLHDLNRLLRGWDGDGTSGVLACSALKVKYQETLKDGVVPAHLQFIFLDGPKELIATRLAKRRHEYMNPKLLDSQLATLERPTDALHVVNDRAPEEVAGRILEYLAASRTAHGQQIF</sequence>
<dbReference type="RefSeq" id="WP_188758527.1">
    <property type="nucleotide sequence ID" value="NZ_BMJB01000001.1"/>
</dbReference>
<evidence type="ECO:0000256" key="5">
    <source>
        <dbReference type="ARBA" id="ARBA00022741"/>
    </source>
</evidence>
<evidence type="ECO:0000256" key="8">
    <source>
        <dbReference type="ARBA" id="ARBA00048090"/>
    </source>
</evidence>
<keyword evidence="7 9" id="KW-0067">ATP-binding</keyword>